<organism evidence="1 2">
    <name type="scientific">Prunus yedoensis var. nudiflora</name>
    <dbReference type="NCBI Taxonomy" id="2094558"/>
    <lineage>
        <taxon>Eukaryota</taxon>
        <taxon>Viridiplantae</taxon>
        <taxon>Streptophyta</taxon>
        <taxon>Embryophyta</taxon>
        <taxon>Tracheophyta</taxon>
        <taxon>Spermatophyta</taxon>
        <taxon>Magnoliopsida</taxon>
        <taxon>eudicotyledons</taxon>
        <taxon>Gunneridae</taxon>
        <taxon>Pentapetalae</taxon>
        <taxon>rosids</taxon>
        <taxon>fabids</taxon>
        <taxon>Rosales</taxon>
        <taxon>Rosaceae</taxon>
        <taxon>Amygdaloideae</taxon>
        <taxon>Amygdaleae</taxon>
        <taxon>Prunus</taxon>
    </lineage>
</organism>
<accession>A0A314XLP0</accession>
<sequence length="118" mass="13157">MRVPKVTQLCRKAMWLGTWVPKATQIACRKAMWLGTWVPKASQSLRVARRCGQARRCRLTQACVPQGNGPGIRMPKATQSLRVARRCVQALGCRRRHKACMSQGDVARHLGAEGTKFA</sequence>
<reference evidence="1 2" key="1">
    <citation type="submission" date="2018-02" db="EMBL/GenBank/DDBJ databases">
        <title>Draft genome of wild Prunus yedoensis var. nudiflora.</title>
        <authorList>
            <person name="Baek S."/>
            <person name="Kim J.-H."/>
            <person name="Choi K."/>
            <person name="Kim G.-B."/>
            <person name="Cho A."/>
            <person name="Jang H."/>
            <person name="Shin C.-H."/>
            <person name="Yu H.-J."/>
            <person name="Mun J.-H."/>
        </authorList>
    </citation>
    <scope>NUCLEOTIDE SEQUENCE [LARGE SCALE GENOMIC DNA]</scope>
    <source>
        <strain evidence="2">cv. Jeju island</strain>
        <tissue evidence="1">Leaf</tissue>
    </source>
</reference>
<protein>
    <submittedName>
        <fullName evidence="1">Uncharacterized protein</fullName>
    </submittedName>
</protein>
<evidence type="ECO:0000313" key="2">
    <source>
        <dbReference type="Proteomes" id="UP000250321"/>
    </source>
</evidence>
<proteinExistence type="predicted"/>
<gene>
    <name evidence="1" type="ORF">Pyn_17193</name>
</gene>
<name>A0A314XLP0_PRUYE</name>
<evidence type="ECO:0000313" key="1">
    <source>
        <dbReference type="EMBL" id="PQP92650.1"/>
    </source>
</evidence>
<dbReference type="EMBL" id="PJQY01002546">
    <property type="protein sequence ID" value="PQP92650.1"/>
    <property type="molecule type" value="Genomic_DNA"/>
</dbReference>
<dbReference type="Proteomes" id="UP000250321">
    <property type="component" value="Unassembled WGS sequence"/>
</dbReference>
<keyword evidence="2" id="KW-1185">Reference proteome</keyword>
<comment type="caution">
    <text evidence="1">The sequence shown here is derived from an EMBL/GenBank/DDBJ whole genome shotgun (WGS) entry which is preliminary data.</text>
</comment>
<dbReference type="AlphaFoldDB" id="A0A314XLP0"/>